<evidence type="ECO:0000313" key="2">
    <source>
        <dbReference type="EMBL" id="AZP13270.1"/>
    </source>
</evidence>
<organism evidence="2 3">
    <name type="scientific">Undibacterium parvum</name>
    <dbReference type="NCBI Taxonomy" id="401471"/>
    <lineage>
        <taxon>Bacteria</taxon>
        <taxon>Pseudomonadati</taxon>
        <taxon>Pseudomonadota</taxon>
        <taxon>Betaproteobacteria</taxon>
        <taxon>Burkholderiales</taxon>
        <taxon>Oxalobacteraceae</taxon>
        <taxon>Undibacterium</taxon>
    </lineage>
</organism>
<sequence length="189" mass="20798">MVMTHKHTTTSTKTSTAANTAFGNRCARYFQHLKPHAYRSHFDAARKAELGALIQAAECGHRGEIRLVVEAKLPLRLIMQKCSTRQRALSWFSDLRVWDTEGNTGILLYLLLAENTLEIVADRGIAGKVPQAQWDAICQQLQQDLAAGQVQQGIKSAITQLGQLLTQHFPIAAGAANPNELCNEPVIVV</sequence>
<dbReference type="AlphaFoldDB" id="A0A3Q9BTK3"/>
<feature type="domain" description="TPM" evidence="1">
    <location>
        <begin position="42"/>
        <end position="163"/>
    </location>
</feature>
<proteinExistence type="predicted"/>
<dbReference type="PANTHER" id="PTHR30373">
    <property type="entry name" value="UPF0603 PROTEIN YGCG"/>
    <property type="match status" value="1"/>
</dbReference>
<name>A0A3Q9BTK3_9BURK</name>
<reference evidence="2 3" key="1">
    <citation type="journal article" date="2011" name="Int. J. Syst. Evol. Microbiol.">
        <title>Description of Undibacterium oligocarboniphilum sp. nov., isolated from purified water, and Undibacterium pigrum strain CCUG 49012 as the type strain of Undibacterium parvum sp. nov., and emended descriptions of the genus Undibacterium and the species Undibacterium pigrum.</title>
        <authorList>
            <person name="Eder W."/>
            <person name="Wanner G."/>
            <person name="Ludwig W."/>
            <person name="Busse H.J."/>
            <person name="Ziemke-Kageler F."/>
            <person name="Lang E."/>
        </authorList>
    </citation>
    <scope>NUCLEOTIDE SEQUENCE [LARGE SCALE GENOMIC DNA]</scope>
    <source>
        <strain evidence="2 3">DSM 23061</strain>
    </source>
</reference>
<dbReference type="Gene3D" id="3.10.310.50">
    <property type="match status" value="1"/>
</dbReference>
<keyword evidence="3" id="KW-1185">Reference proteome</keyword>
<accession>A0A3Q9BTK3</accession>
<evidence type="ECO:0000313" key="3">
    <source>
        <dbReference type="Proteomes" id="UP000275663"/>
    </source>
</evidence>
<dbReference type="Proteomes" id="UP000275663">
    <property type="component" value="Chromosome"/>
</dbReference>
<dbReference type="InterPro" id="IPR007621">
    <property type="entry name" value="TPM_dom"/>
</dbReference>
<dbReference type="PANTHER" id="PTHR30373:SF8">
    <property type="entry name" value="BLL7265 PROTEIN"/>
    <property type="match status" value="1"/>
</dbReference>
<dbReference type="Pfam" id="PF04536">
    <property type="entry name" value="TPM_phosphatase"/>
    <property type="match status" value="1"/>
</dbReference>
<dbReference type="EMBL" id="CP034464">
    <property type="protein sequence ID" value="AZP13270.1"/>
    <property type="molecule type" value="Genomic_DNA"/>
</dbReference>
<gene>
    <name evidence="2" type="ORF">EJN92_15450</name>
</gene>
<protein>
    <submittedName>
        <fullName evidence="2">TPM domain-containing protein</fullName>
    </submittedName>
</protein>
<dbReference type="KEGG" id="upv:EJN92_15450"/>
<evidence type="ECO:0000259" key="1">
    <source>
        <dbReference type="Pfam" id="PF04536"/>
    </source>
</evidence>